<feature type="compositionally biased region" description="Low complexity" evidence="2">
    <location>
        <begin position="405"/>
        <end position="435"/>
    </location>
</feature>
<feature type="compositionally biased region" description="Low complexity" evidence="2">
    <location>
        <begin position="264"/>
        <end position="280"/>
    </location>
</feature>
<feature type="compositionally biased region" description="Low complexity" evidence="2">
    <location>
        <begin position="571"/>
        <end position="588"/>
    </location>
</feature>
<dbReference type="PANTHER" id="PTHR43941">
    <property type="entry name" value="STRUCTURAL MAINTENANCE OF CHROMOSOMES PROTEIN 2"/>
    <property type="match status" value="1"/>
</dbReference>
<feature type="compositionally biased region" description="Low complexity" evidence="2">
    <location>
        <begin position="548"/>
        <end position="564"/>
    </location>
</feature>
<evidence type="ECO:0000313" key="4">
    <source>
        <dbReference type="Proteomes" id="UP000050741"/>
    </source>
</evidence>
<feature type="region of interest" description="Disordered" evidence="2">
    <location>
        <begin position="381"/>
        <end position="495"/>
    </location>
</feature>
<organism evidence="4 5">
    <name type="scientific">Globodera pallida</name>
    <name type="common">Potato cyst nematode worm</name>
    <name type="synonym">Heterodera pallida</name>
    <dbReference type="NCBI Taxonomy" id="36090"/>
    <lineage>
        <taxon>Eukaryota</taxon>
        <taxon>Metazoa</taxon>
        <taxon>Ecdysozoa</taxon>
        <taxon>Nematoda</taxon>
        <taxon>Chromadorea</taxon>
        <taxon>Rhabditida</taxon>
        <taxon>Tylenchina</taxon>
        <taxon>Tylenchomorpha</taxon>
        <taxon>Tylenchoidea</taxon>
        <taxon>Heteroderidae</taxon>
        <taxon>Heteroderinae</taxon>
        <taxon>Globodera</taxon>
    </lineage>
</organism>
<protein>
    <submittedName>
        <fullName evidence="5">CortBP2 domain-containing protein</fullName>
    </submittedName>
</protein>
<sequence>MTYDANAVAPGKCVSGKCVNRKRVSGKCGRRIRSDLCYNQYRTPDQNSNICSKELLELLSIYEGELQARDALLELFQQQQQGISASSHSLDLLASHCSSTAVLTTATSTGLHPQMGGVVGEPFSALLRDSQLTDSEHAGECAMCGNALLRSAKIVQMQRMCERKMGKAIVLLGKRYTEVQQELGGRQRRMELMAVENGHYVKDLEAERDELLEQLTKCKTELAELFEQRVDVEDKLEGERERTRLMVLHLVEERKCMLAEARKQQQQQQKEQEAQRVAAAINSRHHGSKSIDGAEPGDVHQQQIRRLSDENARLLSTVSGLQAEKAALKKRLDQLLLDLQQQNASNCLPQQQLHFLQSSKALSASKEQQQQQQMITLRDNGLILCPPPHSLDKQPQHGHQRHQKQQQQQQQQLFPPLPPSSSSISSSSSQHSFPTTTPPRPTIRPSSSFPLHLGTSPHNHSSSSSTSTSIDAGGGKQQRPTTAPEGNRRAKTITPAAVMGGIHRTHQFPVTESDWTTVDHRVVVPPMGTHSSNNFPRSSARTHPAPVPRTSVTTGGVPTTTTTSAPPPPQQQQMPMPNSVRQQQQQLQQRAVVLQQQQKQPTPVTGSRHFFYQPSSALIGGDKYSNFL</sequence>
<reference evidence="4" key="1">
    <citation type="submission" date="2013-12" db="EMBL/GenBank/DDBJ databases">
        <authorList>
            <person name="Aslett M."/>
        </authorList>
    </citation>
    <scope>NUCLEOTIDE SEQUENCE [LARGE SCALE GENOMIC DNA]</scope>
    <source>
        <strain evidence="4">Lindley</strain>
    </source>
</reference>
<dbReference type="InterPro" id="IPR019131">
    <property type="entry name" value="Cortactin-binding_p2_N"/>
</dbReference>
<feature type="compositionally biased region" description="Polar residues" evidence="2">
    <location>
        <begin position="529"/>
        <end position="541"/>
    </location>
</feature>
<evidence type="ECO:0000256" key="1">
    <source>
        <dbReference type="ARBA" id="ARBA00023054"/>
    </source>
</evidence>
<feature type="region of interest" description="Disordered" evidence="2">
    <location>
        <begin position="262"/>
        <end position="302"/>
    </location>
</feature>
<keyword evidence="1" id="KW-0175">Coiled coil</keyword>
<evidence type="ECO:0000256" key="2">
    <source>
        <dbReference type="SAM" id="MobiDB-lite"/>
    </source>
</evidence>
<keyword evidence="4" id="KW-1185">Reference proteome</keyword>
<evidence type="ECO:0000313" key="5">
    <source>
        <dbReference type="WBParaSite" id="GPLIN_000080300"/>
    </source>
</evidence>
<dbReference type="Pfam" id="PF09727">
    <property type="entry name" value="CortBP2"/>
    <property type="match status" value="1"/>
</dbReference>
<accession>A0A183BJM4</accession>
<name>A0A183BJM4_GLOPA</name>
<reference evidence="4" key="2">
    <citation type="submission" date="2014-05" db="EMBL/GenBank/DDBJ databases">
        <title>The genome and life-stage specific transcriptomes of Globodera pallida elucidate key aspects of plant parasitism by a cyst nematode.</title>
        <authorList>
            <person name="Cotton J.A."/>
            <person name="Lilley C.J."/>
            <person name="Jones L.M."/>
            <person name="Kikuchi T."/>
            <person name="Reid A.J."/>
            <person name="Thorpe P."/>
            <person name="Tsai I.J."/>
            <person name="Beasley H."/>
            <person name="Blok V."/>
            <person name="Cock P.J.A."/>
            <person name="Van den Akker S.E."/>
            <person name="Holroyd N."/>
            <person name="Hunt M."/>
            <person name="Mantelin S."/>
            <person name="Naghra H."/>
            <person name="Pain A."/>
            <person name="Palomares-Rius J.E."/>
            <person name="Zarowiecki M."/>
            <person name="Berriman M."/>
            <person name="Jones J.T."/>
            <person name="Urwin P.E."/>
        </authorList>
    </citation>
    <scope>NUCLEOTIDE SEQUENCE [LARGE SCALE GENOMIC DNA]</scope>
    <source>
        <strain evidence="4">Lindley</strain>
    </source>
</reference>
<dbReference type="PANTHER" id="PTHR43941:SF1">
    <property type="entry name" value="STRUCTURAL MAINTENANCE OF CHROMOSOMES PROTEIN 2"/>
    <property type="match status" value="1"/>
</dbReference>
<feature type="domain" description="Cortactin-binding protein-2 N-terminal" evidence="3">
    <location>
        <begin position="51"/>
        <end position="256"/>
    </location>
</feature>
<proteinExistence type="predicted"/>
<evidence type="ECO:0000259" key="3">
    <source>
        <dbReference type="Pfam" id="PF09727"/>
    </source>
</evidence>
<dbReference type="WBParaSite" id="GPLIN_000080300">
    <property type="protein sequence ID" value="GPLIN_000080300"/>
    <property type="gene ID" value="GPLIN_000080300"/>
</dbReference>
<dbReference type="AlphaFoldDB" id="A0A183BJM4"/>
<dbReference type="Proteomes" id="UP000050741">
    <property type="component" value="Unassembled WGS sequence"/>
</dbReference>
<reference evidence="5" key="3">
    <citation type="submission" date="2016-06" db="UniProtKB">
        <authorList>
            <consortium name="WormBaseParasite"/>
        </authorList>
    </citation>
    <scope>IDENTIFICATION</scope>
</reference>
<feature type="region of interest" description="Disordered" evidence="2">
    <location>
        <begin position="527"/>
        <end position="588"/>
    </location>
</feature>